<proteinExistence type="inferred from homology"/>
<accession>A0A0F8ZS10</accession>
<dbReference type="GO" id="GO:0006310">
    <property type="term" value="P:DNA recombination"/>
    <property type="evidence" value="ECO:0007669"/>
    <property type="project" value="UniProtKB-KW"/>
</dbReference>
<evidence type="ECO:0000259" key="9">
    <source>
        <dbReference type="Pfam" id="PF07282"/>
    </source>
</evidence>
<dbReference type="GO" id="GO:0032196">
    <property type="term" value="P:transposition"/>
    <property type="evidence" value="ECO:0007669"/>
    <property type="project" value="UniProtKB-KW"/>
</dbReference>
<dbReference type="AlphaFoldDB" id="A0A0F8ZS10"/>
<dbReference type="GO" id="GO:0046872">
    <property type="term" value="F:metal ion binding"/>
    <property type="evidence" value="ECO:0007669"/>
    <property type="project" value="UniProtKB-KW"/>
</dbReference>
<dbReference type="Pfam" id="PF07282">
    <property type="entry name" value="Cas12f1-like_TNB"/>
    <property type="match status" value="1"/>
</dbReference>
<dbReference type="PANTHER" id="PTHR30405:SF11">
    <property type="entry name" value="RNA-GUIDED DNA ENDONUCLEASE RV2885C-RELATED"/>
    <property type="match status" value="1"/>
</dbReference>
<gene>
    <name evidence="11" type="ORF">LCGC14_2936280</name>
</gene>
<comment type="caution">
    <text evidence="11">The sequence shown here is derived from an EMBL/GenBank/DDBJ whole genome shotgun (WGS) entry which is preliminary data.</text>
</comment>
<keyword evidence="5" id="KW-0862">Zinc</keyword>
<organism evidence="11">
    <name type="scientific">marine sediment metagenome</name>
    <dbReference type="NCBI Taxonomy" id="412755"/>
    <lineage>
        <taxon>unclassified sequences</taxon>
        <taxon>metagenomes</taxon>
        <taxon>ecological metagenomes</taxon>
    </lineage>
</organism>
<dbReference type="InterPro" id="IPR010095">
    <property type="entry name" value="Cas12f1-like_TNB"/>
</dbReference>
<dbReference type="EMBL" id="LAZR01058759">
    <property type="protein sequence ID" value="KKK69214.1"/>
    <property type="molecule type" value="Genomic_DNA"/>
</dbReference>
<dbReference type="InterPro" id="IPR001959">
    <property type="entry name" value="Transposase"/>
</dbReference>
<comment type="similarity">
    <text evidence="2">In the N-terminal section; belongs to the transposase 2 family.</text>
</comment>
<evidence type="ECO:0008006" key="12">
    <source>
        <dbReference type="Google" id="ProtNLM"/>
    </source>
</evidence>
<evidence type="ECO:0000259" key="10">
    <source>
        <dbReference type="Pfam" id="PF12323"/>
    </source>
</evidence>
<dbReference type="PANTHER" id="PTHR30405">
    <property type="entry name" value="TRANSPOSASE"/>
    <property type="match status" value="1"/>
</dbReference>
<dbReference type="InterPro" id="IPR051399">
    <property type="entry name" value="RNA-guided_DNA_endo/Transpos"/>
</dbReference>
<evidence type="ECO:0000256" key="1">
    <source>
        <dbReference type="ARBA" id="ARBA00008761"/>
    </source>
</evidence>
<evidence type="ECO:0000256" key="5">
    <source>
        <dbReference type="ARBA" id="ARBA00022833"/>
    </source>
</evidence>
<evidence type="ECO:0000259" key="8">
    <source>
        <dbReference type="Pfam" id="PF01385"/>
    </source>
</evidence>
<dbReference type="NCBIfam" id="NF038281">
    <property type="entry name" value="IS200_TnpB"/>
    <property type="match status" value="1"/>
</dbReference>
<protein>
    <recommendedName>
        <fullName evidence="12">Transposase IS891/IS1136/IS1341 domain-containing protein</fullName>
    </recommendedName>
</protein>
<evidence type="ECO:0000313" key="11">
    <source>
        <dbReference type="EMBL" id="KKK69214.1"/>
    </source>
</evidence>
<dbReference type="Pfam" id="PF12323">
    <property type="entry name" value="HTH_OrfB_IS605"/>
    <property type="match status" value="1"/>
</dbReference>
<name>A0A0F8ZS10_9ZZZZ</name>
<feature type="domain" description="Probable transposase IS891/IS1136/IS1341" evidence="8">
    <location>
        <begin position="143"/>
        <end position="253"/>
    </location>
</feature>
<dbReference type="InterPro" id="IPR021027">
    <property type="entry name" value="Transposase_put_HTH"/>
</dbReference>
<dbReference type="GO" id="GO:0003677">
    <property type="term" value="F:DNA binding"/>
    <property type="evidence" value="ECO:0007669"/>
    <property type="project" value="UniProtKB-KW"/>
</dbReference>
<keyword evidence="3" id="KW-0815">Transposition</keyword>
<evidence type="ECO:0000256" key="4">
    <source>
        <dbReference type="ARBA" id="ARBA00022723"/>
    </source>
</evidence>
<dbReference type="InterPro" id="IPR053522">
    <property type="entry name" value="RNA-guided_endonuclease_TnpB"/>
</dbReference>
<feature type="domain" description="Cas12f1-like TNB" evidence="9">
    <location>
        <begin position="265"/>
        <end position="332"/>
    </location>
</feature>
<keyword evidence="7" id="KW-0233">DNA recombination</keyword>
<comment type="similarity">
    <text evidence="1">In the C-terminal section; belongs to the transposase 35 family.</text>
</comment>
<evidence type="ECO:0000256" key="7">
    <source>
        <dbReference type="ARBA" id="ARBA00023172"/>
    </source>
</evidence>
<evidence type="ECO:0000256" key="3">
    <source>
        <dbReference type="ARBA" id="ARBA00022578"/>
    </source>
</evidence>
<evidence type="ECO:0000256" key="6">
    <source>
        <dbReference type="ARBA" id="ARBA00023125"/>
    </source>
</evidence>
<feature type="domain" description="Transposase putative helix-turn-helix" evidence="10">
    <location>
        <begin position="1"/>
        <end position="22"/>
    </location>
</feature>
<evidence type="ECO:0000256" key="2">
    <source>
        <dbReference type="ARBA" id="ARBA00011044"/>
    </source>
</evidence>
<feature type="non-terminal residue" evidence="11">
    <location>
        <position position="1"/>
    </location>
</feature>
<dbReference type="NCBIfam" id="TIGR01766">
    <property type="entry name" value="IS200/IS605 family accessory protein TnpB-like domain"/>
    <property type="match status" value="1"/>
</dbReference>
<sequence length="360" mass="42068">TLGCCRFLYNQMLAEKQLKYTTKDKSECKTEKQYKEEFEFLKEVDSIALQQSRIDLTTSYKNFFRKLKQKEKTSLKFKSVRNPKHSYRTINTYNSIRIENNYIRLPKLGFVKFKPSREVKGKIKSVTISKNILNNYFVSVLCEVDIKELPTLDTQIGVDLGIKEFLVTSNNEFVSNPKYLRKLELQLKKAQRVMSRRKKGSNRRLKARKKVFRIHQKIANQRTDFLHKSSTRLISENQVICLEDLSVKNMVKNHCLAKSISDCSWSKFVELLKYKADWYGRGLVKIDKFFPSSKLCSNCGNIKKDLTLKDRVYHCSCCGIILDRDYNAALNILREGLRILKNCRDDRVSSLNIQTLVCSS</sequence>
<keyword evidence="6" id="KW-0238">DNA-binding</keyword>
<reference evidence="11" key="1">
    <citation type="journal article" date="2015" name="Nature">
        <title>Complex archaea that bridge the gap between prokaryotes and eukaryotes.</title>
        <authorList>
            <person name="Spang A."/>
            <person name="Saw J.H."/>
            <person name="Jorgensen S.L."/>
            <person name="Zaremba-Niedzwiedzka K."/>
            <person name="Martijn J."/>
            <person name="Lind A.E."/>
            <person name="van Eijk R."/>
            <person name="Schleper C."/>
            <person name="Guy L."/>
            <person name="Ettema T.J."/>
        </authorList>
    </citation>
    <scope>NUCLEOTIDE SEQUENCE</scope>
</reference>
<dbReference type="NCBIfam" id="NF040570">
    <property type="entry name" value="guided_TnpB"/>
    <property type="match status" value="1"/>
</dbReference>
<keyword evidence="4" id="KW-0479">Metal-binding</keyword>
<dbReference type="Pfam" id="PF01385">
    <property type="entry name" value="OrfB_IS605"/>
    <property type="match status" value="1"/>
</dbReference>